<name>A0A8B7PCK5_HYAAZ</name>
<organism evidence="3 4">
    <name type="scientific">Hyalella azteca</name>
    <name type="common">Amphipod</name>
    <dbReference type="NCBI Taxonomy" id="294128"/>
    <lineage>
        <taxon>Eukaryota</taxon>
        <taxon>Metazoa</taxon>
        <taxon>Ecdysozoa</taxon>
        <taxon>Arthropoda</taxon>
        <taxon>Crustacea</taxon>
        <taxon>Multicrustacea</taxon>
        <taxon>Malacostraca</taxon>
        <taxon>Eumalacostraca</taxon>
        <taxon>Peracarida</taxon>
        <taxon>Amphipoda</taxon>
        <taxon>Senticaudata</taxon>
        <taxon>Talitrida</taxon>
        <taxon>Talitroidea</taxon>
        <taxon>Hyalellidae</taxon>
        <taxon>Hyalella</taxon>
    </lineage>
</organism>
<dbReference type="KEGG" id="hazt:108678975"/>
<dbReference type="AlphaFoldDB" id="A0A8B7PCK5"/>
<dbReference type="OrthoDB" id="10612247at2759"/>
<sequence length="339" mass="37406">MVFRLLRSLGQEQLDAHQLELMLVSIVLIAILPTISTPALLLSAHRNISIEDLHYGSGMKIAVACLTQNPTYQSASLTGVTIPANDSGLTNSSHFRPTCPYHLDVGSSIQSMSRTPSPRQYRQDSRKFGHKPPIISGGSPVIFAHTKNEQRHSSWHTSGHGFEERHSLSVSPPGSFILSHKATNNGSHSCSKRELDDRITRSSLSSSPRYHDAKRLSLSHSYTASLSPMPVSRSVARRKRSYDPPRSPIHLTLSALGRDTLVSHSYNNLQSSSHFSHDIASGPVELNYSNLDSSLTPTAFSYHPPDTRVSPLLYSQCHSRRYEGNLDNAYLTSASQSRI</sequence>
<dbReference type="GeneID" id="108678975"/>
<keyword evidence="2" id="KW-0812">Transmembrane</keyword>
<feature type="region of interest" description="Disordered" evidence="1">
    <location>
        <begin position="180"/>
        <end position="212"/>
    </location>
</feature>
<feature type="transmembrane region" description="Helical" evidence="2">
    <location>
        <begin position="21"/>
        <end position="42"/>
    </location>
</feature>
<evidence type="ECO:0000256" key="1">
    <source>
        <dbReference type="SAM" id="MobiDB-lite"/>
    </source>
</evidence>
<feature type="compositionally biased region" description="Polar residues" evidence="1">
    <location>
        <begin position="108"/>
        <end position="120"/>
    </location>
</feature>
<feature type="compositionally biased region" description="Basic and acidic residues" evidence="1">
    <location>
        <begin position="191"/>
        <end position="200"/>
    </location>
</feature>
<accession>A0A8B7PCK5</accession>
<feature type="region of interest" description="Disordered" evidence="1">
    <location>
        <begin position="108"/>
        <end position="132"/>
    </location>
</feature>
<evidence type="ECO:0000256" key="2">
    <source>
        <dbReference type="SAM" id="Phobius"/>
    </source>
</evidence>
<dbReference type="Proteomes" id="UP000694843">
    <property type="component" value="Unplaced"/>
</dbReference>
<dbReference type="RefSeq" id="XP_018022961.2">
    <property type="nucleotide sequence ID" value="XM_018167472.2"/>
</dbReference>
<keyword evidence="2" id="KW-0472">Membrane</keyword>
<keyword evidence="3" id="KW-1185">Reference proteome</keyword>
<reference evidence="4" key="1">
    <citation type="submission" date="2025-08" db="UniProtKB">
        <authorList>
            <consortium name="RefSeq"/>
        </authorList>
    </citation>
    <scope>IDENTIFICATION</scope>
    <source>
        <tissue evidence="4">Whole organism</tissue>
    </source>
</reference>
<gene>
    <name evidence="4" type="primary">LOC108678975</name>
</gene>
<protein>
    <submittedName>
        <fullName evidence="4">Uncharacterized protein LOC108678975</fullName>
    </submittedName>
</protein>
<evidence type="ECO:0000313" key="4">
    <source>
        <dbReference type="RefSeq" id="XP_018022961.2"/>
    </source>
</evidence>
<evidence type="ECO:0000313" key="3">
    <source>
        <dbReference type="Proteomes" id="UP000694843"/>
    </source>
</evidence>
<proteinExistence type="predicted"/>
<keyword evidence="2" id="KW-1133">Transmembrane helix</keyword>